<evidence type="ECO:0000313" key="2">
    <source>
        <dbReference type="Proteomes" id="UP000299102"/>
    </source>
</evidence>
<evidence type="ECO:0000313" key="1">
    <source>
        <dbReference type="EMBL" id="GBP17926.1"/>
    </source>
</evidence>
<dbReference type="Proteomes" id="UP000299102">
    <property type="component" value="Unassembled WGS sequence"/>
</dbReference>
<accession>A0A4C1TW91</accession>
<dbReference type="Pfam" id="PF14924">
    <property type="entry name" value="MAP10_N"/>
    <property type="match status" value="1"/>
</dbReference>
<proteinExistence type="predicted"/>
<keyword evidence="2" id="KW-1185">Reference proteome</keyword>
<dbReference type="OrthoDB" id="6690062at2759"/>
<sequence length="650" mass="73323">MEQIFMLEILVDKISIFFEDECDKSGNAKRLIIKIKFGPKVEFIIVEGQIVNEKELTDDIIECDEYGHRKWTRIIRIGRSLLFPSYPDKLINIFAQFPLNIEVWNDDMNEDPNIFVGVGTMLWDKRFIQFLKNTDMACLRVEPLTVKQVTRIMADCNCKQTGEVVLINRLSALGESIITDYQQLAIDPDSILFRTNKVPSVIQGKRFRGDDENFTNVGIIYESVTLEDPDVVDAAHKRLEICTGRLPCTARRESSAVLGKSQKADVTKIRMGDISGPCGNRNCPLAHKVKMYIRNLDAYKKEAVDVTTEKEVSKSKNICGSCPCKEDRWYTETNESKVCSAKAAKPYAVCQLCGGATAYGQTCCDRLSKFDETTTVNYFFHPSRLTRTALSLPNVKVEESKDSLLRSCCRGADQLIDSWDDWDDEQIEDNSCDKFGTASNTDSINKNFFVYYCFPNSPCQQKGAPCVRPRNKACNCETENDSIMPPCDTPACRCLQKKIDAANRKAHRPYCPAYKHKEVCPVLKENQDSGDEDEKVEGEQEVETTAYGVPPIQLSSCRAPGKPCSSAASVTKPTKFGAFTTSKPKVVPVHCSAEYERIRQALKDYYARAKEHDLKCMSRYNRDLENLCCDTEPRYTANPGKGCCDDHVPC</sequence>
<protein>
    <submittedName>
        <fullName evidence="1">Uncharacterized protein</fullName>
    </submittedName>
</protein>
<dbReference type="EMBL" id="BGZK01000091">
    <property type="protein sequence ID" value="GBP17926.1"/>
    <property type="molecule type" value="Genomic_DNA"/>
</dbReference>
<dbReference type="AlphaFoldDB" id="A0A4C1TW91"/>
<reference evidence="1 2" key="1">
    <citation type="journal article" date="2019" name="Commun. Biol.">
        <title>The bagworm genome reveals a unique fibroin gene that provides high tensile strength.</title>
        <authorList>
            <person name="Kono N."/>
            <person name="Nakamura H."/>
            <person name="Ohtoshi R."/>
            <person name="Tomita M."/>
            <person name="Numata K."/>
            <person name="Arakawa K."/>
        </authorList>
    </citation>
    <scope>NUCLEOTIDE SEQUENCE [LARGE SCALE GENOMIC DNA]</scope>
</reference>
<name>A0A4C1TW91_EUMVA</name>
<organism evidence="1 2">
    <name type="scientific">Eumeta variegata</name>
    <name type="common">Bagworm moth</name>
    <name type="synonym">Eumeta japonica</name>
    <dbReference type="NCBI Taxonomy" id="151549"/>
    <lineage>
        <taxon>Eukaryota</taxon>
        <taxon>Metazoa</taxon>
        <taxon>Ecdysozoa</taxon>
        <taxon>Arthropoda</taxon>
        <taxon>Hexapoda</taxon>
        <taxon>Insecta</taxon>
        <taxon>Pterygota</taxon>
        <taxon>Neoptera</taxon>
        <taxon>Endopterygota</taxon>
        <taxon>Lepidoptera</taxon>
        <taxon>Glossata</taxon>
        <taxon>Ditrysia</taxon>
        <taxon>Tineoidea</taxon>
        <taxon>Psychidae</taxon>
        <taxon>Oiketicinae</taxon>
        <taxon>Eumeta</taxon>
    </lineage>
</organism>
<gene>
    <name evidence="1" type="ORF">EVAR_7919_1</name>
</gene>
<comment type="caution">
    <text evidence="1">The sequence shown here is derived from an EMBL/GenBank/DDBJ whole genome shotgun (WGS) entry which is preliminary data.</text>
</comment>